<gene>
    <name evidence="1" type="ORF">SAMN06265222_12020</name>
</gene>
<keyword evidence="2" id="KW-1185">Reference proteome</keyword>
<reference evidence="1 2" key="1">
    <citation type="submission" date="2017-05" db="EMBL/GenBank/DDBJ databases">
        <authorList>
            <person name="Varghese N."/>
            <person name="Submissions S."/>
        </authorList>
    </citation>
    <scope>NUCLEOTIDE SEQUENCE [LARGE SCALE GENOMIC DNA]</scope>
    <source>
        <strain evidence="1 2">DSM 25457</strain>
    </source>
</reference>
<dbReference type="EMBL" id="FXUG01000020">
    <property type="protein sequence ID" value="SMP75829.1"/>
    <property type="molecule type" value="Genomic_DNA"/>
</dbReference>
<organism evidence="1 2">
    <name type="scientific">Neorhodopirellula lusitana</name>
    <dbReference type="NCBI Taxonomy" id="445327"/>
    <lineage>
        <taxon>Bacteria</taxon>
        <taxon>Pseudomonadati</taxon>
        <taxon>Planctomycetota</taxon>
        <taxon>Planctomycetia</taxon>
        <taxon>Pirellulales</taxon>
        <taxon>Pirellulaceae</taxon>
        <taxon>Neorhodopirellula</taxon>
    </lineage>
</organism>
<protein>
    <submittedName>
        <fullName evidence="1">Uncharacterized protein</fullName>
    </submittedName>
</protein>
<evidence type="ECO:0000313" key="1">
    <source>
        <dbReference type="EMBL" id="SMP75829.1"/>
    </source>
</evidence>
<proteinExistence type="predicted"/>
<dbReference type="RefSeq" id="WP_283435115.1">
    <property type="nucleotide sequence ID" value="NZ_FXUG01000020.1"/>
</dbReference>
<comment type="caution">
    <text evidence="1">The sequence shown here is derived from an EMBL/GenBank/DDBJ whole genome shotgun (WGS) entry which is preliminary data.</text>
</comment>
<dbReference type="Proteomes" id="UP001158067">
    <property type="component" value="Unassembled WGS sequence"/>
</dbReference>
<evidence type="ECO:0000313" key="2">
    <source>
        <dbReference type="Proteomes" id="UP001158067"/>
    </source>
</evidence>
<sequence length="56" mass="6270">MTGEFAAIFAVVYDRDSLAERHLADELLRVVAKWLATFRCVVSVQPSADGYLQILN</sequence>
<name>A0ABY1QN75_9BACT</name>
<accession>A0ABY1QN75</accession>